<keyword evidence="3" id="KW-0276">Fatty acid metabolism</keyword>
<dbReference type="KEGG" id="mmed:Mame_01654"/>
<dbReference type="AlphaFoldDB" id="A0A1U9YZX6"/>
<evidence type="ECO:0000256" key="3">
    <source>
        <dbReference type="ARBA" id="ARBA00022832"/>
    </source>
</evidence>
<proteinExistence type="inferred from homology"/>
<keyword evidence="6 12" id="KW-0560">Oxidoreductase</keyword>
<keyword evidence="2" id="KW-0444">Lipid biosynthesis</keyword>
<accession>A0A1U9YZX6</accession>
<keyword evidence="4" id="KW-0521">NADP</keyword>
<organism evidence="12 13">
    <name type="scientific">Martelella mediterranea DSM 17316</name>
    <dbReference type="NCBI Taxonomy" id="1122214"/>
    <lineage>
        <taxon>Bacteria</taxon>
        <taxon>Pseudomonadati</taxon>
        <taxon>Pseudomonadota</taxon>
        <taxon>Alphaproteobacteria</taxon>
        <taxon>Hyphomicrobiales</taxon>
        <taxon>Aurantimonadaceae</taxon>
        <taxon>Martelella</taxon>
    </lineage>
</organism>
<dbReference type="InterPro" id="IPR036291">
    <property type="entry name" value="NAD(P)-bd_dom_sf"/>
</dbReference>
<evidence type="ECO:0000256" key="1">
    <source>
        <dbReference type="ARBA" id="ARBA00010371"/>
    </source>
</evidence>
<comment type="catalytic activity">
    <reaction evidence="10">
        <text>a 2,3-saturated acyl-[ACP] + NADP(+) = a (2E)-enoyl-[ACP] + NADPH + H(+)</text>
        <dbReference type="Rhea" id="RHEA:22564"/>
        <dbReference type="Rhea" id="RHEA-COMP:9925"/>
        <dbReference type="Rhea" id="RHEA-COMP:9926"/>
        <dbReference type="ChEBI" id="CHEBI:15378"/>
        <dbReference type="ChEBI" id="CHEBI:57783"/>
        <dbReference type="ChEBI" id="CHEBI:58349"/>
        <dbReference type="ChEBI" id="CHEBI:78784"/>
        <dbReference type="ChEBI" id="CHEBI:78785"/>
        <dbReference type="EC" id="1.3.1.104"/>
    </reaction>
</comment>
<evidence type="ECO:0000256" key="2">
    <source>
        <dbReference type="ARBA" id="ARBA00022516"/>
    </source>
</evidence>
<keyword evidence="7" id="KW-0443">Lipid metabolism</keyword>
<evidence type="ECO:0000256" key="10">
    <source>
        <dbReference type="ARBA" id="ARBA00048843"/>
    </source>
</evidence>
<evidence type="ECO:0000313" key="12">
    <source>
        <dbReference type="EMBL" id="AQZ51003.1"/>
    </source>
</evidence>
<dbReference type="PANTHER" id="PTHR43981">
    <property type="entry name" value="ENOYL-[ACYL-CARRIER-PROTEIN] REDUCTASE, MITOCHONDRIAL"/>
    <property type="match status" value="1"/>
</dbReference>
<dbReference type="EC" id="1.3.1.104" evidence="9"/>
<sequence>MKAAVHDVFGEPKDVIETREVALPEPGAGEVRVATLLSPIHNHDLWTIRGNYGYKPPLPGAIGGSEAAGFVDAVGEGVDKALVGKRVAIAGVHGTWAEHFIAPAAGVLPLPEQISDEMGAQLIAMPFSAISMLDMLKAGKGDWIIQTAANGAVGRVMAILAEARGIHLLNLVRRDEAAAELRAEGMKNVVSTSTDDWKDEAQRVIGEGRAISAIDSVGGDIAADLVDLLASDGELVVFGTATGAPMPLSSGALIMKQITVKGFWGARVSAEMDPDNRIRLITELVTLAAKGVLTLNVGGIFALDQVKEAMEASLTPGRAGKVMLKP</sequence>
<dbReference type="InterPro" id="IPR013149">
    <property type="entry name" value="ADH-like_C"/>
</dbReference>
<keyword evidence="8" id="KW-0275">Fatty acid biosynthesis</keyword>
<evidence type="ECO:0000259" key="11">
    <source>
        <dbReference type="SMART" id="SM00829"/>
    </source>
</evidence>
<dbReference type="RefSeq" id="WP_018066196.1">
    <property type="nucleotide sequence ID" value="NZ_AQWH01000020.1"/>
</dbReference>
<dbReference type="InterPro" id="IPR013154">
    <property type="entry name" value="ADH-like_N"/>
</dbReference>
<evidence type="ECO:0000313" key="13">
    <source>
        <dbReference type="Proteomes" id="UP000191135"/>
    </source>
</evidence>
<dbReference type="InterPro" id="IPR020843">
    <property type="entry name" value="ER"/>
</dbReference>
<dbReference type="CDD" id="cd08292">
    <property type="entry name" value="ETR_like_2"/>
    <property type="match status" value="1"/>
</dbReference>
<evidence type="ECO:0000256" key="6">
    <source>
        <dbReference type="ARBA" id="ARBA00023002"/>
    </source>
</evidence>
<dbReference type="STRING" id="1122214.Mame_01654"/>
<dbReference type="GO" id="GO:0006633">
    <property type="term" value="P:fatty acid biosynthetic process"/>
    <property type="evidence" value="ECO:0007669"/>
    <property type="project" value="UniProtKB-KW"/>
</dbReference>
<dbReference type="EMBL" id="CP020330">
    <property type="protein sequence ID" value="AQZ51003.1"/>
    <property type="molecule type" value="Genomic_DNA"/>
</dbReference>
<feature type="domain" description="Enoyl reductase (ER)" evidence="11">
    <location>
        <begin position="10"/>
        <end position="324"/>
    </location>
</feature>
<evidence type="ECO:0000256" key="8">
    <source>
        <dbReference type="ARBA" id="ARBA00023160"/>
    </source>
</evidence>
<keyword evidence="13" id="KW-1185">Reference proteome</keyword>
<dbReference type="SMART" id="SM00829">
    <property type="entry name" value="PKS_ER"/>
    <property type="match status" value="1"/>
</dbReference>
<dbReference type="OrthoDB" id="9785812at2"/>
<dbReference type="Pfam" id="PF08240">
    <property type="entry name" value="ADH_N"/>
    <property type="match status" value="1"/>
</dbReference>
<comment type="similarity">
    <text evidence="1">Belongs to the zinc-containing alcohol dehydrogenase family. Quinone oxidoreductase subfamily.</text>
</comment>
<dbReference type="SUPFAM" id="SSF50129">
    <property type="entry name" value="GroES-like"/>
    <property type="match status" value="1"/>
</dbReference>
<dbReference type="eggNOG" id="COG0604">
    <property type="taxonomic scope" value="Bacteria"/>
</dbReference>
<evidence type="ECO:0000256" key="7">
    <source>
        <dbReference type="ARBA" id="ARBA00023098"/>
    </source>
</evidence>
<dbReference type="SUPFAM" id="SSF51735">
    <property type="entry name" value="NAD(P)-binding Rossmann-fold domains"/>
    <property type="match status" value="1"/>
</dbReference>
<evidence type="ECO:0000256" key="9">
    <source>
        <dbReference type="ARBA" id="ARBA00038963"/>
    </source>
</evidence>
<dbReference type="Gene3D" id="3.40.50.720">
    <property type="entry name" value="NAD(P)-binding Rossmann-like Domain"/>
    <property type="match status" value="1"/>
</dbReference>
<dbReference type="GO" id="GO:0141148">
    <property type="term" value="F:enoyl-[acyl-carrier-protein] reductase (NADPH) activity"/>
    <property type="evidence" value="ECO:0007669"/>
    <property type="project" value="UniProtKB-EC"/>
</dbReference>
<protein>
    <recommendedName>
        <fullName evidence="9">enoyl-[acyl-carrier-protein] reductase</fullName>
        <ecNumber evidence="9">1.3.1.104</ecNumber>
    </recommendedName>
</protein>
<dbReference type="Proteomes" id="UP000191135">
    <property type="component" value="Chromosome"/>
</dbReference>
<dbReference type="InterPro" id="IPR051034">
    <property type="entry name" value="Mito_Enoyl-ACP_Reductase"/>
</dbReference>
<keyword evidence="5" id="KW-0809">Transit peptide</keyword>
<dbReference type="Pfam" id="PF00107">
    <property type="entry name" value="ADH_zinc_N"/>
    <property type="match status" value="1"/>
</dbReference>
<dbReference type="PANTHER" id="PTHR43981:SF2">
    <property type="entry name" value="ENOYL-[ACYL-CARRIER-PROTEIN] REDUCTASE, MITOCHONDRIAL"/>
    <property type="match status" value="1"/>
</dbReference>
<evidence type="ECO:0000256" key="4">
    <source>
        <dbReference type="ARBA" id="ARBA00022857"/>
    </source>
</evidence>
<dbReference type="Gene3D" id="3.90.180.10">
    <property type="entry name" value="Medium-chain alcohol dehydrogenases, catalytic domain"/>
    <property type="match status" value="1"/>
</dbReference>
<name>A0A1U9YZX6_9HYPH</name>
<reference evidence="12 13" key="1">
    <citation type="submission" date="2017-03" db="EMBL/GenBank/DDBJ databases">
        <title>Foreign affairs: Plasmid Transfer between Roseobacters and Rhizobia.</title>
        <authorList>
            <person name="Bartling P."/>
            <person name="Bunk B."/>
            <person name="Overmann J."/>
            <person name="Brinkmann H."/>
            <person name="Petersen J."/>
        </authorList>
    </citation>
    <scope>NUCLEOTIDE SEQUENCE [LARGE SCALE GENOMIC DNA]</scope>
    <source>
        <strain evidence="12 13">MACL11</strain>
    </source>
</reference>
<evidence type="ECO:0000256" key="5">
    <source>
        <dbReference type="ARBA" id="ARBA00022946"/>
    </source>
</evidence>
<gene>
    <name evidence="12" type="primary">qorA_1</name>
    <name evidence="12" type="ORF">Mame_01654</name>
</gene>
<dbReference type="InterPro" id="IPR011032">
    <property type="entry name" value="GroES-like_sf"/>
</dbReference>